<accession>A0A8I0TTZ8</accession>
<dbReference type="EMBL" id="JADBGF010000001">
    <property type="protein sequence ID" value="MBE1600247.1"/>
    <property type="molecule type" value="Genomic_DNA"/>
</dbReference>
<proteinExistence type="predicted"/>
<reference evidence="1 2" key="1">
    <citation type="submission" date="2020-10" db="EMBL/GenBank/DDBJ databases">
        <title>Sequencing the genomes of 1000 actinobacteria strains.</title>
        <authorList>
            <person name="Klenk H.-P."/>
        </authorList>
    </citation>
    <scope>NUCLEOTIDE SEQUENCE [LARGE SCALE GENOMIC DNA]</scope>
    <source>
        <strain evidence="1 2">DSM 41803</strain>
    </source>
</reference>
<comment type="caution">
    <text evidence="1">The sequence shown here is derived from an EMBL/GenBank/DDBJ whole genome shotgun (WGS) entry which is preliminary data.</text>
</comment>
<organism evidence="1 2">
    <name type="scientific">Streptomyces stelliscabiei</name>
    <dbReference type="NCBI Taxonomy" id="146820"/>
    <lineage>
        <taxon>Bacteria</taxon>
        <taxon>Bacillati</taxon>
        <taxon>Actinomycetota</taxon>
        <taxon>Actinomycetes</taxon>
        <taxon>Kitasatosporales</taxon>
        <taxon>Streptomycetaceae</taxon>
        <taxon>Streptomyces</taxon>
    </lineage>
</organism>
<dbReference type="AlphaFoldDB" id="A0A8I0TTZ8"/>
<keyword evidence="2" id="KW-1185">Reference proteome</keyword>
<dbReference type="Proteomes" id="UP000629287">
    <property type="component" value="Unassembled WGS sequence"/>
</dbReference>
<name>A0A8I0TTZ8_9ACTN</name>
<sequence length="24" mass="2748">MLGELLKRPVLPQGLRPAASCWRR</sequence>
<gene>
    <name evidence="1" type="ORF">H4687_006376</name>
</gene>
<evidence type="ECO:0000313" key="2">
    <source>
        <dbReference type="Proteomes" id="UP000629287"/>
    </source>
</evidence>
<evidence type="ECO:0000313" key="1">
    <source>
        <dbReference type="EMBL" id="MBE1600247.1"/>
    </source>
</evidence>
<protein>
    <submittedName>
        <fullName evidence="1">Uncharacterized protein</fullName>
    </submittedName>
</protein>